<keyword evidence="3" id="KW-1185">Reference proteome</keyword>
<dbReference type="Proteomes" id="UP000249819">
    <property type="component" value="Unassembled WGS sequence"/>
</dbReference>
<reference evidence="2 3" key="1">
    <citation type="submission" date="2018-06" db="EMBL/GenBank/DDBJ databases">
        <title>Genomic Encyclopedia of Archaeal and Bacterial Type Strains, Phase II (KMG-II): from individual species to whole genera.</title>
        <authorList>
            <person name="Goeker M."/>
        </authorList>
    </citation>
    <scope>NUCLEOTIDE SEQUENCE [LARGE SCALE GENOMIC DNA]</scope>
    <source>
        <strain evidence="2 3">DSM 29821</strain>
    </source>
</reference>
<keyword evidence="1" id="KW-0812">Transmembrane</keyword>
<evidence type="ECO:0000256" key="1">
    <source>
        <dbReference type="SAM" id="Phobius"/>
    </source>
</evidence>
<proteinExistence type="predicted"/>
<protein>
    <submittedName>
        <fullName evidence="2">DNA-directed RNA polymerase specialized sigma24 family protein</fullName>
    </submittedName>
</protein>
<dbReference type="AlphaFoldDB" id="A0A327WAW7"/>
<feature type="transmembrane region" description="Helical" evidence="1">
    <location>
        <begin position="276"/>
        <end position="296"/>
    </location>
</feature>
<keyword evidence="1" id="KW-1133">Transmembrane helix</keyword>
<evidence type="ECO:0000313" key="2">
    <source>
        <dbReference type="EMBL" id="RAJ87349.1"/>
    </source>
</evidence>
<dbReference type="OrthoDB" id="1091348at2"/>
<keyword evidence="2" id="KW-0804">Transcription</keyword>
<name>A0A327WAW7_9BACT</name>
<dbReference type="InterPro" id="IPR011990">
    <property type="entry name" value="TPR-like_helical_dom_sf"/>
</dbReference>
<gene>
    <name evidence="2" type="ORF">CLV59_10198</name>
</gene>
<dbReference type="EMBL" id="QLMA01000001">
    <property type="protein sequence ID" value="RAJ87349.1"/>
    <property type="molecule type" value="Genomic_DNA"/>
</dbReference>
<dbReference type="Gene3D" id="1.25.40.10">
    <property type="entry name" value="Tetratricopeptide repeat domain"/>
    <property type="match status" value="1"/>
</dbReference>
<dbReference type="GO" id="GO:0000428">
    <property type="term" value="C:DNA-directed RNA polymerase complex"/>
    <property type="evidence" value="ECO:0007669"/>
    <property type="project" value="UniProtKB-KW"/>
</dbReference>
<sequence>MTPESLSDNEQDYIDGLLHHNPDVINSIYQKFAVKAQRFIQQKGGSVRDAAHIFEEVLLDIYFYVRRHPLQVSSFDAFLILLSKRVWEKEVERRGQRIPGLEADETATLGREDMIDLEDVLKEGEKRRMAYHQYLQLDDSCKEVIKWALTDCLQSDIAAELKIPVAELPARRADCFHRLFRNIDGALKTSDAPSETEIGNADAYLSNFMNEADKKAYADKLRTNITLSSQVKRFDLIRKLLAQRICTDTDRDELQHQLYAHRNAWFSSKDTSVTPIRNYIIGVAILAIGLATMLYISPWRKNIYSQFSSTEMQAFGNDSLDLPQDIMAEFNRGHFSDALQHLNAVLEKNPENIYARYFRGVCLVDLNQIEAARKDLLMVYNGDNKIRYEAAFYIALSYLKEGHKQECLDWLVQIPEGAPNYIKVQKLIEELKG</sequence>
<evidence type="ECO:0000313" key="3">
    <source>
        <dbReference type="Proteomes" id="UP000249819"/>
    </source>
</evidence>
<keyword evidence="1" id="KW-0472">Membrane</keyword>
<keyword evidence="2" id="KW-0240">DNA-directed RNA polymerase</keyword>
<dbReference type="Pfam" id="PF14559">
    <property type="entry name" value="TPR_19"/>
    <property type="match status" value="1"/>
</dbReference>
<organism evidence="2 3">
    <name type="scientific">Chitinophaga dinghuensis</name>
    <dbReference type="NCBI Taxonomy" id="1539050"/>
    <lineage>
        <taxon>Bacteria</taxon>
        <taxon>Pseudomonadati</taxon>
        <taxon>Bacteroidota</taxon>
        <taxon>Chitinophagia</taxon>
        <taxon>Chitinophagales</taxon>
        <taxon>Chitinophagaceae</taxon>
        <taxon>Chitinophaga</taxon>
    </lineage>
</organism>
<accession>A0A327WAW7</accession>
<dbReference type="SUPFAM" id="SSF48452">
    <property type="entry name" value="TPR-like"/>
    <property type="match status" value="1"/>
</dbReference>
<comment type="caution">
    <text evidence="2">The sequence shown here is derived from an EMBL/GenBank/DDBJ whole genome shotgun (WGS) entry which is preliminary data.</text>
</comment>
<dbReference type="RefSeq" id="WP_111590050.1">
    <property type="nucleotide sequence ID" value="NZ_QLMA01000001.1"/>
</dbReference>